<sequence length="305" mass="34371">MKQRYTTVVWSIIYLLLLLSLLTPFSMITAFLLVVPVALLFTALNNKSFILHIAPVWLAIALIHPVYLVMAAFFLIPGIVMGSLYRKRAPAMKVLRFGMSALLAELLILLVVATAFFQLNLNEYVDEIVKITTDPLREMGVSGGFTGGMTWTAEQTEALSRMTMLMVPFAMIVSSFLITVVTHAIARPALNRMDIAVPSLKPAREWMLPRSLIWYYLLVVILDFANQDSGNRFIQVLVVNATPLLQMCFMIQALGFFFFLAHTRKWHPVIPVLTAIPIVLFPPMIIIGILDLVFPLRQAFSKNNR</sequence>
<reference evidence="2 3" key="1">
    <citation type="submission" date="2020-04" db="EMBL/GenBank/DDBJ databases">
        <title>Paenibacillus algicola sp. nov., a novel marine bacterium producing alginate lyase.</title>
        <authorList>
            <person name="Huang H."/>
        </authorList>
    </citation>
    <scope>NUCLEOTIDE SEQUENCE [LARGE SCALE GENOMIC DNA]</scope>
    <source>
        <strain evidence="2 3">L7-75</strain>
    </source>
</reference>
<feature type="transmembrane region" description="Helical" evidence="1">
    <location>
        <begin position="97"/>
        <end position="117"/>
    </location>
</feature>
<dbReference type="InterPro" id="IPR018710">
    <property type="entry name" value="DUF2232"/>
</dbReference>
<name>A0A848M1T3_PAELE</name>
<feature type="transmembrane region" description="Helical" evidence="1">
    <location>
        <begin position="165"/>
        <end position="186"/>
    </location>
</feature>
<feature type="transmembrane region" description="Helical" evidence="1">
    <location>
        <begin position="237"/>
        <end position="260"/>
    </location>
</feature>
<keyword evidence="1" id="KW-0472">Membrane</keyword>
<dbReference type="AlphaFoldDB" id="A0A848M1T3"/>
<feature type="transmembrane region" description="Helical" evidence="1">
    <location>
        <begin position="56"/>
        <end position="85"/>
    </location>
</feature>
<comment type="caution">
    <text evidence="2">The sequence shown here is derived from an EMBL/GenBank/DDBJ whole genome shotgun (WGS) entry which is preliminary data.</text>
</comment>
<evidence type="ECO:0000313" key="2">
    <source>
        <dbReference type="EMBL" id="NMO94211.1"/>
    </source>
</evidence>
<dbReference type="Pfam" id="PF09991">
    <property type="entry name" value="DUF2232"/>
    <property type="match status" value="1"/>
</dbReference>
<proteinExistence type="predicted"/>
<keyword evidence="3" id="KW-1185">Reference proteome</keyword>
<dbReference type="PANTHER" id="PTHR41324">
    <property type="entry name" value="MEMBRANE PROTEIN-RELATED"/>
    <property type="match status" value="1"/>
</dbReference>
<gene>
    <name evidence="2" type="ORF">HII30_00220</name>
</gene>
<dbReference type="PANTHER" id="PTHR41324:SF1">
    <property type="entry name" value="DUF2232 DOMAIN-CONTAINING PROTEIN"/>
    <property type="match status" value="1"/>
</dbReference>
<dbReference type="Proteomes" id="UP000565468">
    <property type="component" value="Unassembled WGS sequence"/>
</dbReference>
<keyword evidence="1" id="KW-1133">Transmembrane helix</keyword>
<dbReference type="EMBL" id="JABBPN010000001">
    <property type="protein sequence ID" value="NMO94211.1"/>
    <property type="molecule type" value="Genomic_DNA"/>
</dbReference>
<evidence type="ECO:0000313" key="3">
    <source>
        <dbReference type="Proteomes" id="UP000565468"/>
    </source>
</evidence>
<evidence type="ECO:0000256" key="1">
    <source>
        <dbReference type="SAM" id="Phobius"/>
    </source>
</evidence>
<keyword evidence="1" id="KW-0812">Transmembrane</keyword>
<feature type="transmembrane region" description="Helical" evidence="1">
    <location>
        <begin position="272"/>
        <end position="294"/>
    </location>
</feature>
<protein>
    <submittedName>
        <fullName evidence="2">DUF2232 domain-containing protein</fullName>
    </submittedName>
</protein>
<organism evidence="2 3">
    <name type="scientific">Paenibacillus lemnae</name>
    <dbReference type="NCBI Taxonomy" id="1330551"/>
    <lineage>
        <taxon>Bacteria</taxon>
        <taxon>Bacillati</taxon>
        <taxon>Bacillota</taxon>
        <taxon>Bacilli</taxon>
        <taxon>Bacillales</taxon>
        <taxon>Paenibacillaceae</taxon>
        <taxon>Paenibacillus</taxon>
    </lineage>
</organism>
<accession>A0A848M1T3</accession>
<feature type="transmembrane region" description="Helical" evidence="1">
    <location>
        <begin position="12"/>
        <end position="44"/>
    </location>
</feature>